<proteinExistence type="predicted"/>
<dbReference type="InterPro" id="IPR019615">
    <property type="entry name" value="DUF2487"/>
</dbReference>
<dbReference type="RefSeq" id="WP_074087637.1">
    <property type="nucleotide sequence ID" value="NZ_LVWI01000037.1"/>
</dbReference>
<reference evidence="1 2" key="1">
    <citation type="submission" date="2016-03" db="EMBL/GenBank/DDBJ databases">
        <authorList>
            <person name="Sant'Anna F.H."/>
            <person name="Ambrosini A."/>
            <person name="Souza R."/>
            <person name="Bach E."/>
            <person name="Fernandes G."/>
            <person name="Balsanelli E."/>
            <person name="Baura V.A."/>
            <person name="Souza E.M."/>
            <person name="Passaglia L."/>
        </authorList>
    </citation>
    <scope>NUCLEOTIDE SEQUENCE [LARGE SCALE GENOMIC DNA]</scope>
    <source>
        <strain evidence="1 2">P26E</strain>
    </source>
</reference>
<dbReference type="Proteomes" id="UP000186058">
    <property type="component" value="Unassembled WGS sequence"/>
</dbReference>
<gene>
    <name evidence="1" type="ORF">A3844_12335</name>
</gene>
<sequence length="139" mass="15675">MKFSDFTVDSWSENRRFFDTCIIPFTGLRGTESPPEVAEALERLRDFLDLAEKPFQGRVVTYPAIQYTGAESLAYVNEICRKVKSSSFQYVVVLSADIPLTTSEIYESDLVLSPPDISVSQSKAFGSYVRDEIAALWLK</sequence>
<organism evidence="1 2">
    <name type="scientific">Paenibacillus helianthi</name>
    <dbReference type="NCBI Taxonomy" id="1349432"/>
    <lineage>
        <taxon>Bacteria</taxon>
        <taxon>Bacillati</taxon>
        <taxon>Bacillota</taxon>
        <taxon>Bacilli</taxon>
        <taxon>Bacillales</taxon>
        <taxon>Paenibacillaceae</taxon>
        <taxon>Paenibacillus</taxon>
    </lineage>
</organism>
<keyword evidence="2" id="KW-1185">Reference proteome</keyword>
<name>A0ABX3ENL9_9BACL</name>
<dbReference type="Pfam" id="PF10673">
    <property type="entry name" value="DUF2487"/>
    <property type="match status" value="1"/>
</dbReference>
<evidence type="ECO:0008006" key="3">
    <source>
        <dbReference type="Google" id="ProtNLM"/>
    </source>
</evidence>
<comment type="caution">
    <text evidence="1">The sequence shown here is derived from an EMBL/GenBank/DDBJ whole genome shotgun (WGS) entry which is preliminary data.</text>
</comment>
<protein>
    <recommendedName>
        <fullName evidence="3">DUF2487 domain-containing protein</fullName>
    </recommendedName>
</protein>
<evidence type="ECO:0000313" key="2">
    <source>
        <dbReference type="Proteomes" id="UP000186058"/>
    </source>
</evidence>
<accession>A0ABX3ENL9</accession>
<dbReference type="EMBL" id="LVWI01000037">
    <property type="protein sequence ID" value="OKP86786.1"/>
    <property type="molecule type" value="Genomic_DNA"/>
</dbReference>
<evidence type="ECO:0000313" key="1">
    <source>
        <dbReference type="EMBL" id="OKP86786.1"/>
    </source>
</evidence>